<dbReference type="SUPFAM" id="SSF56425">
    <property type="entry name" value="Succinate dehydrogenase/fumarate reductase flavoprotein, catalytic domain"/>
    <property type="match status" value="1"/>
</dbReference>
<organism evidence="8 9">
    <name type="scientific">Treponema pedis</name>
    <dbReference type="NCBI Taxonomy" id="409322"/>
    <lineage>
        <taxon>Bacteria</taxon>
        <taxon>Pseudomonadati</taxon>
        <taxon>Spirochaetota</taxon>
        <taxon>Spirochaetia</taxon>
        <taxon>Spirochaetales</taxon>
        <taxon>Treponemataceae</taxon>
        <taxon>Treponema</taxon>
    </lineage>
</organism>
<dbReference type="AlphaFoldDB" id="A0A7S6WMQ6"/>
<evidence type="ECO:0000256" key="5">
    <source>
        <dbReference type="RuleBase" id="RU366062"/>
    </source>
</evidence>
<dbReference type="Pfam" id="PF04205">
    <property type="entry name" value="FMN_bind"/>
    <property type="match status" value="1"/>
</dbReference>
<dbReference type="SMART" id="SM00900">
    <property type="entry name" value="FMN_bind"/>
    <property type="match status" value="1"/>
</dbReference>
<dbReference type="GO" id="GO:0016627">
    <property type="term" value="F:oxidoreductase activity, acting on the CH-CH group of donors"/>
    <property type="evidence" value="ECO:0007669"/>
    <property type="project" value="UniProtKB-ARBA"/>
</dbReference>
<proteinExistence type="inferred from homology"/>
<evidence type="ECO:0000313" key="9">
    <source>
        <dbReference type="Proteomes" id="UP000593915"/>
    </source>
</evidence>
<dbReference type="Gene3D" id="3.50.50.60">
    <property type="entry name" value="FAD/NAD(P)-binding domain"/>
    <property type="match status" value="1"/>
</dbReference>
<dbReference type="RefSeq" id="WP_020966007.1">
    <property type="nucleotide sequence ID" value="NZ_CP061839.1"/>
</dbReference>
<dbReference type="InterPro" id="IPR027477">
    <property type="entry name" value="Succ_DH/fumarate_Rdtase_cat_sf"/>
</dbReference>
<evidence type="ECO:0000256" key="1">
    <source>
        <dbReference type="ARBA" id="ARBA00008040"/>
    </source>
</evidence>
<evidence type="ECO:0000256" key="4">
    <source>
        <dbReference type="ARBA" id="ARBA00023002"/>
    </source>
</evidence>
<accession>A0A7S6WMQ6</accession>
<dbReference type="InterPro" id="IPR050315">
    <property type="entry name" value="FAD-oxidoreductase_2"/>
</dbReference>
<evidence type="ECO:0000256" key="3">
    <source>
        <dbReference type="ARBA" id="ARBA00022827"/>
    </source>
</evidence>
<feature type="transmembrane region" description="Helical" evidence="6">
    <location>
        <begin position="6"/>
        <end position="25"/>
    </location>
</feature>
<evidence type="ECO:0000259" key="7">
    <source>
        <dbReference type="SMART" id="SM00900"/>
    </source>
</evidence>
<keyword evidence="4 5" id="KW-0560">Oxidoreductase</keyword>
<protein>
    <recommendedName>
        <fullName evidence="5">Urocanate reductase</fullName>
        <ecNumber evidence="5">1.3.99.33</ecNumber>
    </recommendedName>
</protein>
<dbReference type="GO" id="GO:0010181">
    <property type="term" value="F:FMN binding"/>
    <property type="evidence" value="ECO:0007669"/>
    <property type="project" value="InterPro"/>
</dbReference>
<sequence length="580" mass="60913">MKKYSLYTAPVLFLIIAVIAIFFAAKSGYRAEPADGEWEGTGKGFNGPITVSITVKDGKITACKVISESESHFAKPAMNEIIAKVLEKGNVNNIDAVSGATYVSNGVIEAVKHALALASGKASSSLSKKTYTDASCDIVVAGAGGAGLSAAVQAASKGLSVIVLEKRGLAGGNTNFATGGLNASETSVQKALGIEDSNAQYYEDTMKGGKNLNDAELVKNMAEHSAETVDWLISLGADLSDVGKMAGSTNKRTHRPKGGAAVGDHLISVLQKAAESKGVEIRFESTVTDIIVKDGKVSGLKVSSENGDYTVNAKAVIIATGGFGANGKMVSKYRPEFEGFGTTNHEGATGDAFEWGKELKIALTQMEQIQTHPTVVPLNGIMITEAVRGNGAIMINREGKRFNNEMATRDLMSKAILKQTGKTAYLLFDRGVRESLKAIEGYAKKGLLTEGAGLSELAAKLNIPVEELEKTVKNYNSYQASGKDEEFGRAQGDMVRALSSPPYYAVEVAPAVHHTMGGIKINVKAEVLNTDGKVIPALYAAGEVTGGIHGANRLGGNAVADICIYGKTAADSAIEFIKNF</sequence>
<dbReference type="SUPFAM" id="SSF51905">
    <property type="entry name" value="FAD/NAD(P)-binding domain"/>
    <property type="match status" value="1"/>
</dbReference>
<comment type="catalytic activity">
    <reaction evidence="5">
        <text>dihydrourocanate + A = urocanate + AH2</text>
        <dbReference type="Rhea" id="RHEA:36059"/>
        <dbReference type="ChEBI" id="CHEBI:13193"/>
        <dbReference type="ChEBI" id="CHEBI:17499"/>
        <dbReference type="ChEBI" id="CHEBI:27247"/>
        <dbReference type="ChEBI" id="CHEBI:72991"/>
        <dbReference type="EC" id="1.3.99.33"/>
    </reaction>
</comment>
<keyword evidence="6" id="KW-0472">Membrane</keyword>
<feature type="domain" description="FMN-binding" evidence="7">
    <location>
        <begin position="44"/>
        <end position="118"/>
    </location>
</feature>
<dbReference type="EC" id="1.3.99.33" evidence="5"/>
<dbReference type="Gene3D" id="3.90.700.10">
    <property type="entry name" value="Succinate dehydrogenase/fumarate reductase flavoprotein, catalytic domain"/>
    <property type="match status" value="1"/>
</dbReference>
<dbReference type="InterPro" id="IPR003953">
    <property type="entry name" value="FAD-dep_OxRdtase_2_FAD-bd"/>
</dbReference>
<dbReference type="Proteomes" id="UP000593915">
    <property type="component" value="Chromosome"/>
</dbReference>
<comment type="cofactor">
    <cofactor evidence="5">
        <name>FAD</name>
        <dbReference type="ChEBI" id="CHEBI:57692"/>
    </cofactor>
    <text evidence="5">Binds 1 FAD per subunit.</text>
</comment>
<dbReference type="PANTHER" id="PTHR43400:SF7">
    <property type="entry name" value="FAD-DEPENDENT OXIDOREDUCTASE 2 FAD BINDING DOMAIN-CONTAINING PROTEIN"/>
    <property type="match status" value="1"/>
</dbReference>
<comment type="similarity">
    <text evidence="1 5">Belongs to the FAD-dependent oxidoreductase 2 family. FRD/SDH subfamily.</text>
</comment>
<keyword evidence="6" id="KW-1133">Transmembrane helix</keyword>
<keyword evidence="6" id="KW-0812">Transmembrane</keyword>
<evidence type="ECO:0000256" key="6">
    <source>
        <dbReference type="SAM" id="Phobius"/>
    </source>
</evidence>
<dbReference type="Pfam" id="PF00890">
    <property type="entry name" value="FAD_binding_2"/>
    <property type="match status" value="1"/>
</dbReference>
<dbReference type="PANTHER" id="PTHR43400">
    <property type="entry name" value="FUMARATE REDUCTASE"/>
    <property type="match status" value="1"/>
</dbReference>
<dbReference type="InterPro" id="IPR036188">
    <property type="entry name" value="FAD/NAD-bd_sf"/>
</dbReference>
<evidence type="ECO:0000256" key="2">
    <source>
        <dbReference type="ARBA" id="ARBA00022630"/>
    </source>
</evidence>
<dbReference type="InterPro" id="IPR010960">
    <property type="entry name" value="Flavocytochrome_c"/>
</dbReference>
<dbReference type="GO" id="GO:0016020">
    <property type="term" value="C:membrane"/>
    <property type="evidence" value="ECO:0007669"/>
    <property type="project" value="InterPro"/>
</dbReference>
<dbReference type="NCBIfam" id="TIGR01813">
    <property type="entry name" value="flavo_cyto_c"/>
    <property type="match status" value="1"/>
</dbReference>
<dbReference type="InterPro" id="IPR007329">
    <property type="entry name" value="FMN-bd"/>
</dbReference>
<gene>
    <name evidence="8" type="ORF">IFE08_09225</name>
</gene>
<name>A0A7S6WMQ6_9SPIR</name>
<keyword evidence="2 5" id="KW-0285">Flavoprotein</keyword>
<dbReference type="FunFam" id="3.90.700.10:FF:000007">
    <property type="entry name" value="NADH-dependent fumarate reductase"/>
    <property type="match status" value="1"/>
</dbReference>
<comment type="cofactor">
    <cofactor evidence="5">
        <name>FMN</name>
        <dbReference type="ChEBI" id="CHEBI:58210"/>
    </cofactor>
    <text evidence="5">Binds 1 or 2 FMN covalently per subunit.</text>
</comment>
<evidence type="ECO:0000313" key="8">
    <source>
        <dbReference type="EMBL" id="QOW60029.1"/>
    </source>
</evidence>
<dbReference type="GeneID" id="301090701"/>
<keyword evidence="3 5" id="KW-0274">FAD</keyword>
<dbReference type="Gene3D" id="3.90.1010.20">
    <property type="match status" value="1"/>
</dbReference>
<dbReference type="EMBL" id="CP061839">
    <property type="protein sequence ID" value="QOW60029.1"/>
    <property type="molecule type" value="Genomic_DNA"/>
</dbReference>
<reference evidence="8 9" key="1">
    <citation type="submission" date="2020-09" db="EMBL/GenBank/DDBJ databases">
        <title>Characterization of Treponema spp. from bovine digital dermatitis in Korea.</title>
        <authorList>
            <person name="Espiritu H.M."/>
            <person name="Cho Y.I."/>
            <person name="Mamuad L."/>
        </authorList>
    </citation>
    <scope>NUCLEOTIDE SEQUENCE [LARGE SCALE GENOMIC DNA]</scope>
    <source>
        <strain evidence="8 9">KS1</strain>
    </source>
</reference>